<dbReference type="RefSeq" id="WP_173203458.1">
    <property type="nucleotide sequence ID" value="NZ_CP053697.2"/>
</dbReference>
<keyword evidence="2" id="KW-1185">Reference proteome</keyword>
<dbReference type="Proteomes" id="UP000501379">
    <property type="component" value="Chromosome"/>
</dbReference>
<sequence>MYPPACPHAQIQNLYPGVYLLHGSIKMGPGMRMNRNMVILQSGADITLINPVRMSDEGLAALDALGKVSKIIRLGDFHGLDDAFYLDRYACEFWAQPGQETYKTPCPTRDIDSTTPGPVENSEFFIFESATYPEAALLIKEHRLLITTDSIQYHTDWSYFSWFTKLVFRLLGFKTGMNIGGPWLKRVTPKGTTLKKDFEALLALDFDAIIAAHGALMGKGAKALLIREMRNVFP</sequence>
<organism evidence="1 2">
    <name type="scientific">Aquipseudomonas campi</name>
    <dbReference type="NCBI Taxonomy" id="2731681"/>
    <lineage>
        <taxon>Bacteria</taxon>
        <taxon>Pseudomonadati</taxon>
        <taxon>Pseudomonadota</taxon>
        <taxon>Gammaproteobacteria</taxon>
        <taxon>Pseudomonadales</taxon>
        <taxon>Pseudomonadaceae</taxon>
        <taxon>Aquipseudomonas</taxon>
    </lineage>
</organism>
<dbReference type="EMBL" id="CP053697">
    <property type="protein sequence ID" value="QKE62059.1"/>
    <property type="molecule type" value="Genomic_DNA"/>
</dbReference>
<dbReference type="Gene3D" id="3.60.15.10">
    <property type="entry name" value="Ribonuclease Z/Hydroxyacylglutathione hydrolase-like"/>
    <property type="match status" value="1"/>
</dbReference>
<reference evidence="1" key="1">
    <citation type="submission" date="2020-07" db="EMBL/GenBank/DDBJ databases">
        <title>Nitrate ammonifying Pseudomonas campi sp. nov. isolated from German agricultural grassland.</title>
        <authorList>
            <person name="Timsy T."/>
            <person name="Ulrich A."/>
            <person name="Spanner T."/>
            <person name="Foesel B."/>
            <person name="Kolb S."/>
            <person name="Horn M.A."/>
            <person name="Behrendt U."/>
        </authorList>
    </citation>
    <scope>NUCLEOTIDE SEQUENCE</scope>
    <source>
        <strain evidence="1">S1-A32-2</strain>
    </source>
</reference>
<name>A0A6M8FDK2_9GAMM</name>
<gene>
    <name evidence="1" type="ORF">HNE05_01290</name>
</gene>
<accession>A0A6M8FDK2</accession>
<proteinExistence type="predicted"/>
<evidence type="ECO:0008006" key="3">
    <source>
        <dbReference type="Google" id="ProtNLM"/>
    </source>
</evidence>
<dbReference type="InterPro" id="IPR036866">
    <property type="entry name" value="RibonucZ/Hydroxyglut_hydro"/>
</dbReference>
<dbReference type="KEGG" id="pcam:HNE05_01290"/>
<dbReference type="SUPFAM" id="SSF56281">
    <property type="entry name" value="Metallo-hydrolase/oxidoreductase"/>
    <property type="match status" value="1"/>
</dbReference>
<dbReference type="AlphaFoldDB" id="A0A6M8FDK2"/>
<evidence type="ECO:0000313" key="1">
    <source>
        <dbReference type="EMBL" id="QKE62059.1"/>
    </source>
</evidence>
<protein>
    <recommendedName>
        <fullName evidence="3">MBL fold metallo-hydrolase</fullName>
    </recommendedName>
</protein>
<evidence type="ECO:0000313" key="2">
    <source>
        <dbReference type="Proteomes" id="UP000501379"/>
    </source>
</evidence>